<evidence type="ECO:0000256" key="4">
    <source>
        <dbReference type="ARBA" id="ARBA00038984"/>
    </source>
</evidence>
<dbReference type="GO" id="GO:0047837">
    <property type="term" value="F:D-xylose 1-dehydrogenase (NADP+) activity"/>
    <property type="evidence" value="ECO:0007669"/>
    <property type="project" value="UniProtKB-EC"/>
</dbReference>
<evidence type="ECO:0000256" key="8">
    <source>
        <dbReference type="ARBA" id="ARBA00043025"/>
    </source>
</evidence>
<name>B4MYX7_DROWI</name>
<evidence type="ECO:0000256" key="1">
    <source>
        <dbReference type="ARBA" id="ARBA00010928"/>
    </source>
</evidence>
<evidence type="ECO:0000256" key="5">
    <source>
        <dbReference type="ARBA" id="ARBA00040603"/>
    </source>
</evidence>
<dbReference type="InterPro" id="IPR000683">
    <property type="entry name" value="Gfo/Idh/MocA-like_OxRdtase_N"/>
</dbReference>
<dbReference type="EC" id="1.1.1.179" evidence="4"/>
<dbReference type="SUPFAM" id="SSF51735">
    <property type="entry name" value="NAD(P)-binding Rossmann-fold domains"/>
    <property type="match status" value="1"/>
</dbReference>
<evidence type="ECO:0000259" key="12">
    <source>
        <dbReference type="Pfam" id="PF01408"/>
    </source>
</evidence>
<dbReference type="PANTHER" id="PTHR22604">
    <property type="entry name" value="OXIDOREDUCTASES"/>
    <property type="match status" value="1"/>
</dbReference>
<evidence type="ECO:0000256" key="7">
    <source>
        <dbReference type="ARBA" id="ARBA00042988"/>
    </source>
</evidence>
<evidence type="ECO:0000259" key="13">
    <source>
        <dbReference type="Pfam" id="PF22725"/>
    </source>
</evidence>
<dbReference type="OrthoDB" id="2129491at2759"/>
<dbReference type="AlphaFoldDB" id="B4MYX7"/>
<evidence type="ECO:0000256" key="10">
    <source>
        <dbReference type="ARBA" id="ARBA00049233"/>
    </source>
</evidence>
<dbReference type="PhylomeDB" id="B4MYX7"/>
<dbReference type="InterPro" id="IPR036291">
    <property type="entry name" value="NAD(P)-bd_dom_sf"/>
</dbReference>
<dbReference type="Pfam" id="PF22725">
    <property type="entry name" value="GFO_IDH_MocA_C3"/>
    <property type="match status" value="1"/>
</dbReference>
<evidence type="ECO:0000256" key="9">
    <source>
        <dbReference type="ARBA" id="ARBA00047423"/>
    </source>
</evidence>
<gene>
    <name evidence="14" type="primary">Dwil\GK18155</name>
    <name evidence="14" type="ORF">Dwil_GK18155</name>
</gene>
<evidence type="ECO:0000313" key="15">
    <source>
        <dbReference type="Proteomes" id="UP000007798"/>
    </source>
</evidence>
<dbReference type="Pfam" id="PF01408">
    <property type="entry name" value="GFO_IDH_MocA"/>
    <property type="match status" value="1"/>
</dbReference>
<evidence type="ECO:0000313" key="14">
    <source>
        <dbReference type="EMBL" id="EDW77316.1"/>
    </source>
</evidence>
<dbReference type="GO" id="GO:0047115">
    <property type="term" value="F:trans-1,2-dihydrobenzene-1,2-diol dehydrogenase activity"/>
    <property type="evidence" value="ECO:0007669"/>
    <property type="project" value="UniProtKB-EC"/>
</dbReference>
<proteinExistence type="inferred from homology"/>
<comment type="catalytic activity">
    <reaction evidence="9">
        <text>(1R,2R)-1,2-dihydrobenzene-1,2-diol + NADP(+) = catechol + NADPH + H(+)</text>
        <dbReference type="Rhea" id="RHEA:16729"/>
        <dbReference type="ChEBI" id="CHEBI:10702"/>
        <dbReference type="ChEBI" id="CHEBI:15378"/>
        <dbReference type="ChEBI" id="CHEBI:18135"/>
        <dbReference type="ChEBI" id="CHEBI:57783"/>
        <dbReference type="ChEBI" id="CHEBI:58349"/>
        <dbReference type="EC" id="1.3.1.20"/>
    </reaction>
</comment>
<accession>B4MYX7</accession>
<dbReference type="eggNOG" id="KOG2741">
    <property type="taxonomic scope" value="Eukaryota"/>
</dbReference>
<keyword evidence="2 14" id="KW-0560">Oxidoreductase</keyword>
<dbReference type="GO" id="GO:0000166">
    <property type="term" value="F:nucleotide binding"/>
    <property type="evidence" value="ECO:0007669"/>
    <property type="project" value="InterPro"/>
</dbReference>
<dbReference type="InterPro" id="IPR055170">
    <property type="entry name" value="GFO_IDH_MocA-like_dom"/>
</dbReference>
<feature type="region of interest" description="Disordered" evidence="11">
    <location>
        <begin position="426"/>
        <end position="462"/>
    </location>
</feature>
<feature type="domain" description="Gfo/Idh/MocA-like oxidoreductase N-terminal" evidence="12">
    <location>
        <begin position="82"/>
        <end position="194"/>
    </location>
</feature>
<dbReference type="FunCoup" id="B4MYX7">
    <property type="interactions" value="77"/>
</dbReference>
<dbReference type="EC" id="1.3.1.20" evidence="3"/>
<keyword evidence="15" id="KW-1185">Reference proteome</keyword>
<dbReference type="PANTHER" id="PTHR22604:SF105">
    <property type="entry name" value="TRANS-1,2-DIHYDROBENZENE-1,2-DIOL DEHYDROGENASE"/>
    <property type="match status" value="1"/>
</dbReference>
<reference evidence="14 15" key="1">
    <citation type="journal article" date="2007" name="Nature">
        <title>Evolution of genes and genomes on the Drosophila phylogeny.</title>
        <authorList>
            <consortium name="Drosophila 12 Genomes Consortium"/>
            <person name="Clark A.G."/>
            <person name="Eisen M.B."/>
            <person name="Smith D.R."/>
            <person name="Bergman C.M."/>
            <person name="Oliver B."/>
            <person name="Markow T.A."/>
            <person name="Kaufman T.C."/>
            <person name="Kellis M."/>
            <person name="Gelbart W."/>
            <person name="Iyer V.N."/>
            <person name="Pollard D.A."/>
            <person name="Sackton T.B."/>
            <person name="Larracuente A.M."/>
            <person name="Singh N.D."/>
            <person name="Abad J.P."/>
            <person name="Abt D.N."/>
            <person name="Adryan B."/>
            <person name="Aguade M."/>
            <person name="Akashi H."/>
            <person name="Anderson W.W."/>
            <person name="Aquadro C.F."/>
            <person name="Ardell D.H."/>
            <person name="Arguello R."/>
            <person name="Artieri C.G."/>
            <person name="Barbash D.A."/>
            <person name="Barker D."/>
            <person name="Barsanti P."/>
            <person name="Batterham P."/>
            <person name="Batzoglou S."/>
            <person name="Begun D."/>
            <person name="Bhutkar A."/>
            <person name="Blanco E."/>
            <person name="Bosak S.A."/>
            <person name="Bradley R.K."/>
            <person name="Brand A.D."/>
            <person name="Brent M.R."/>
            <person name="Brooks A.N."/>
            <person name="Brown R.H."/>
            <person name="Butlin R.K."/>
            <person name="Caggese C."/>
            <person name="Calvi B.R."/>
            <person name="Bernardo de Carvalho A."/>
            <person name="Caspi A."/>
            <person name="Castrezana S."/>
            <person name="Celniker S.E."/>
            <person name="Chang J.L."/>
            <person name="Chapple C."/>
            <person name="Chatterji S."/>
            <person name="Chinwalla A."/>
            <person name="Civetta A."/>
            <person name="Clifton S.W."/>
            <person name="Comeron J.M."/>
            <person name="Costello J.C."/>
            <person name="Coyne J.A."/>
            <person name="Daub J."/>
            <person name="David R.G."/>
            <person name="Delcher A.L."/>
            <person name="Delehaunty K."/>
            <person name="Do C.B."/>
            <person name="Ebling H."/>
            <person name="Edwards K."/>
            <person name="Eickbush T."/>
            <person name="Evans J.D."/>
            <person name="Filipski A."/>
            <person name="Findeiss S."/>
            <person name="Freyhult E."/>
            <person name="Fulton L."/>
            <person name="Fulton R."/>
            <person name="Garcia A.C."/>
            <person name="Gardiner A."/>
            <person name="Garfield D.A."/>
            <person name="Garvin B.E."/>
            <person name="Gibson G."/>
            <person name="Gilbert D."/>
            <person name="Gnerre S."/>
            <person name="Godfrey J."/>
            <person name="Good R."/>
            <person name="Gotea V."/>
            <person name="Gravely B."/>
            <person name="Greenberg A.J."/>
            <person name="Griffiths-Jones S."/>
            <person name="Gross S."/>
            <person name="Guigo R."/>
            <person name="Gustafson E.A."/>
            <person name="Haerty W."/>
            <person name="Hahn M.W."/>
            <person name="Halligan D.L."/>
            <person name="Halpern A.L."/>
            <person name="Halter G.M."/>
            <person name="Han M.V."/>
            <person name="Heger A."/>
            <person name="Hillier L."/>
            <person name="Hinrichs A.S."/>
            <person name="Holmes I."/>
            <person name="Hoskins R.A."/>
            <person name="Hubisz M.J."/>
            <person name="Hultmark D."/>
            <person name="Huntley M.A."/>
            <person name="Jaffe D.B."/>
            <person name="Jagadeeshan S."/>
            <person name="Jeck W.R."/>
            <person name="Johnson J."/>
            <person name="Jones C.D."/>
            <person name="Jordan W.C."/>
            <person name="Karpen G.H."/>
            <person name="Kataoka E."/>
            <person name="Keightley P.D."/>
            <person name="Kheradpour P."/>
            <person name="Kirkness E.F."/>
            <person name="Koerich L.B."/>
            <person name="Kristiansen K."/>
            <person name="Kudrna D."/>
            <person name="Kulathinal R.J."/>
            <person name="Kumar S."/>
            <person name="Kwok R."/>
            <person name="Lander E."/>
            <person name="Langley C.H."/>
            <person name="Lapoint R."/>
            <person name="Lazzaro B.P."/>
            <person name="Lee S.J."/>
            <person name="Levesque L."/>
            <person name="Li R."/>
            <person name="Lin C.F."/>
            <person name="Lin M.F."/>
            <person name="Lindblad-Toh K."/>
            <person name="Llopart A."/>
            <person name="Long M."/>
            <person name="Low L."/>
            <person name="Lozovsky E."/>
            <person name="Lu J."/>
            <person name="Luo M."/>
            <person name="Machado C.A."/>
            <person name="Makalowski W."/>
            <person name="Marzo M."/>
            <person name="Matsuda M."/>
            <person name="Matzkin L."/>
            <person name="McAllister B."/>
            <person name="McBride C.S."/>
            <person name="McKernan B."/>
            <person name="McKernan K."/>
            <person name="Mendez-Lago M."/>
            <person name="Minx P."/>
            <person name="Mollenhauer M.U."/>
            <person name="Montooth K."/>
            <person name="Mount S.M."/>
            <person name="Mu X."/>
            <person name="Myers E."/>
            <person name="Negre B."/>
            <person name="Newfeld S."/>
            <person name="Nielsen R."/>
            <person name="Noor M.A."/>
            <person name="O'Grady P."/>
            <person name="Pachter L."/>
            <person name="Papaceit M."/>
            <person name="Parisi M.J."/>
            <person name="Parisi M."/>
            <person name="Parts L."/>
            <person name="Pedersen J.S."/>
            <person name="Pesole G."/>
            <person name="Phillippy A.M."/>
            <person name="Ponting C.P."/>
            <person name="Pop M."/>
            <person name="Porcelli D."/>
            <person name="Powell J.R."/>
            <person name="Prohaska S."/>
            <person name="Pruitt K."/>
            <person name="Puig M."/>
            <person name="Quesneville H."/>
            <person name="Ram K.R."/>
            <person name="Rand D."/>
            <person name="Rasmussen M.D."/>
            <person name="Reed L.K."/>
            <person name="Reenan R."/>
            <person name="Reily A."/>
            <person name="Remington K.A."/>
            <person name="Rieger T.T."/>
            <person name="Ritchie M.G."/>
            <person name="Robin C."/>
            <person name="Rogers Y.H."/>
            <person name="Rohde C."/>
            <person name="Rozas J."/>
            <person name="Rubenfield M.J."/>
            <person name="Ruiz A."/>
            <person name="Russo S."/>
            <person name="Salzberg S.L."/>
            <person name="Sanchez-Gracia A."/>
            <person name="Saranga D.J."/>
            <person name="Sato H."/>
            <person name="Schaeffer S.W."/>
            <person name="Schatz M.C."/>
            <person name="Schlenke T."/>
            <person name="Schwartz R."/>
            <person name="Segarra C."/>
            <person name="Singh R.S."/>
            <person name="Sirot L."/>
            <person name="Sirota M."/>
            <person name="Sisneros N.B."/>
            <person name="Smith C.D."/>
            <person name="Smith T.F."/>
            <person name="Spieth J."/>
            <person name="Stage D.E."/>
            <person name="Stark A."/>
            <person name="Stephan W."/>
            <person name="Strausberg R.L."/>
            <person name="Strempel S."/>
            <person name="Sturgill D."/>
            <person name="Sutton G."/>
            <person name="Sutton G.G."/>
            <person name="Tao W."/>
            <person name="Teichmann S."/>
            <person name="Tobari Y.N."/>
            <person name="Tomimura Y."/>
            <person name="Tsolas J.M."/>
            <person name="Valente V.L."/>
            <person name="Venter E."/>
            <person name="Venter J.C."/>
            <person name="Vicario S."/>
            <person name="Vieira F.G."/>
            <person name="Vilella A.J."/>
            <person name="Villasante A."/>
            <person name="Walenz B."/>
            <person name="Wang J."/>
            <person name="Wasserman M."/>
            <person name="Watts T."/>
            <person name="Wilson D."/>
            <person name="Wilson R.K."/>
            <person name="Wing R.A."/>
            <person name="Wolfner M.F."/>
            <person name="Wong A."/>
            <person name="Wong G.K."/>
            <person name="Wu C.I."/>
            <person name="Wu G."/>
            <person name="Yamamoto D."/>
            <person name="Yang H.P."/>
            <person name="Yang S.P."/>
            <person name="Yorke J.A."/>
            <person name="Yoshida K."/>
            <person name="Zdobnov E."/>
            <person name="Zhang P."/>
            <person name="Zhang Y."/>
            <person name="Zimin A.V."/>
            <person name="Baldwin J."/>
            <person name="Abdouelleil A."/>
            <person name="Abdulkadir J."/>
            <person name="Abebe A."/>
            <person name="Abera B."/>
            <person name="Abreu J."/>
            <person name="Acer S.C."/>
            <person name="Aftuck L."/>
            <person name="Alexander A."/>
            <person name="An P."/>
            <person name="Anderson E."/>
            <person name="Anderson S."/>
            <person name="Arachi H."/>
            <person name="Azer M."/>
            <person name="Bachantsang P."/>
            <person name="Barry A."/>
            <person name="Bayul T."/>
            <person name="Berlin A."/>
            <person name="Bessette D."/>
            <person name="Bloom T."/>
            <person name="Blye J."/>
            <person name="Boguslavskiy L."/>
            <person name="Bonnet C."/>
            <person name="Boukhgalter B."/>
            <person name="Bourzgui I."/>
            <person name="Brown A."/>
            <person name="Cahill P."/>
            <person name="Channer S."/>
            <person name="Cheshatsang Y."/>
            <person name="Chuda L."/>
            <person name="Citroen M."/>
            <person name="Collymore A."/>
            <person name="Cooke P."/>
            <person name="Costello M."/>
            <person name="D'Aco K."/>
            <person name="Daza R."/>
            <person name="De Haan G."/>
            <person name="DeGray S."/>
            <person name="DeMaso C."/>
            <person name="Dhargay N."/>
            <person name="Dooley K."/>
            <person name="Dooley E."/>
            <person name="Doricent M."/>
            <person name="Dorje P."/>
            <person name="Dorjee K."/>
            <person name="Dupes A."/>
            <person name="Elong R."/>
            <person name="Falk J."/>
            <person name="Farina A."/>
            <person name="Faro S."/>
            <person name="Ferguson D."/>
            <person name="Fisher S."/>
            <person name="Foley C.D."/>
            <person name="Franke A."/>
            <person name="Friedrich D."/>
            <person name="Gadbois L."/>
            <person name="Gearin G."/>
            <person name="Gearin C.R."/>
            <person name="Giannoukos G."/>
            <person name="Goode T."/>
            <person name="Graham J."/>
            <person name="Grandbois E."/>
            <person name="Grewal S."/>
            <person name="Gyaltsen K."/>
            <person name="Hafez N."/>
            <person name="Hagos B."/>
            <person name="Hall J."/>
            <person name="Henson C."/>
            <person name="Hollinger A."/>
            <person name="Honan T."/>
            <person name="Huard M.D."/>
            <person name="Hughes L."/>
            <person name="Hurhula B."/>
            <person name="Husby M.E."/>
            <person name="Kamat A."/>
            <person name="Kanga B."/>
            <person name="Kashin S."/>
            <person name="Khazanovich D."/>
            <person name="Kisner P."/>
            <person name="Lance K."/>
            <person name="Lara M."/>
            <person name="Lee W."/>
            <person name="Lennon N."/>
            <person name="Letendre F."/>
            <person name="LeVine R."/>
            <person name="Lipovsky A."/>
            <person name="Liu X."/>
            <person name="Liu J."/>
            <person name="Liu S."/>
            <person name="Lokyitsang T."/>
            <person name="Lokyitsang Y."/>
            <person name="Lubonja R."/>
            <person name="Lui A."/>
            <person name="MacDonald P."/>
            <person name="Magnisalis V."/>
            <person name="Maru K."/>
            <person name="Matthews C."/>
            <person name="McCusker W."/>
            <person name="McDonough S."/>
            <person name="Mehta T."/>
            <person name="Meldrim J."/>
            <person name="Meneus L."/>
            <person name="Mihai O."/>
            <person name="Mihalev A."/>
            <person name="Mihova T."/>
            <person name="Mittelman R."/>
            <person name="Mlenga V."/>
            <person name="Montmayeur A."/>
            <person name="Mulrain L."/>
            <person name="Navidi A."/>
            <person name="Naylor J."/>
            <person name="Negash T."/>
            <person name="Nguyen T."/>
            <person name="Nguyen N."/>
            <person name="Nicol R."/>
            <person name="Norbu C."/>
            <person name="Norbu N."/>
            <person name="Novod N."/>
            <person name="O'Neill B."/>
            <person name="Osman S."/>
            <person name="Markiewicz E."/>
            <person name="Oyono O.L."/>
            <person name="Patti C."/>
            <person name="Phunkhang P."/>
            <person name="Pierre F."/>
            <person name="Priest M."/>
            <person name="Raghuraman S."/>
            <person name="Rege F."/>
            <person name="Reyes R."/>
            <person name="Rise C."/>
            <person name="Rogov P."/>
            <person name="Ross K."/>
            <person name="Ryan E."/>
            <person name="Settipalli S."/>
            <person name="Shea T."/>
            <person name="Sherpa N."/>
            <person name="Shi L."/>
            <person name="Shih D."/>
            <person name="Sparrow T."/>
            <person name="Spaulding J."/>
            <person name="Stalker J."/>
            <person name="Stange-Thomann N."/>
            <person name="Stavropoulos S."/>
            <person name="Stone C."/>
            <person name="Strader C."/>
            <person name="Tesfaye S."/>
            <person name="Thomson T."/>
            <person name="Thoulutsang Y."/>
            <person name="Thoulutsang D."/>
            <person name="Topham K."/>
            <person name="Topping I."/>
            <person name="Tsamla T."/>
            <person name="Vassiliev H."/>
            <person name="Vo A."/>
            <person name="Wangchuk T."/>
            <person name="Wangdi T."/>
            <person name="Weiand M."/>
            <person name="Wilkinson J."/>
            <person name="Wilson A."/>
            <person name="Yadav S."/>
            <person name="Young G."/>
            <person name="Yu Q."/>
            <person name="Zembek L."/>
            <person name="Zhong D."/>
            <person name="Zimmer A."/>
            <person name="Zwirko Z."/>
            <person name="Jaffe D.B."/>
            <person name="Alvarez P."/>
            <person name="Brockman W."/>
            <person name="Butler J."/>
            <person name="Chin C."/>
            <person name="Gnerre S."/>
            <person name="Grabherr M."/>
            <person name="Kleber M."/>
            <person name="Mauceli E."/>
            <person name="MacCallum I."/>
        </authorList>
    </citation>
    <scope>NUCLEOTIDE SEQUENCE [LARGE SCALE GENOMIC DNA]</scope>
    <source>
        <strain evidence="15">Tucson 14030-0811.24</strain>
    </source>
</reference>
<dbReference type="OMA" id="IYVREQI"/>
<dbReference type="Gene3D" id="3.30.360.10">
    <property type="entry name" value="Dihydrodipicolinate Reductase, domain 2"/>
    <property type="match status" value="1"/>
</dbReference>
<organism evidence="14 15">
    <name type="scientific">Drosophila willistoni</name>
    <name type="common">Fruit fly</name>
    <dbReference type="NCBI Taxonomy" id="7260"/>
    <lineage>
        <taxon>Eukaryota</taxon>
        <taxon>Metazoa</taxon>
        <taxon>Ecdysozoa</taxon>
        <taxon>Arthropoda</taxon>
        <taxon>Hexapoda</taxon>
        <taxon>Insecta</taxon>
        <taxon>Pterygota</taxon>
        <taxon>Neoptera</taxon>
        <taxon>Endopterygota</taxon>
        <taxon>Diptera</taxon>
        <taxon>Brachycera</taxon>
        <taxon>Muscomorpha</taxon>
        <taxon>Ephydroidea</taxon>
        <taxon>Drosophilidae</taxon>
        <taxon>Drosophila</taxon>
        <taxon>Sophophora</taxon>
    </lineage>
</organism>
<dbReference type="InParanoid" id="B4MYX7"/>
<comment type="catalytic activity">
    <reaction evidence="10">
        <text>D-xylose + NADP(+) = D-xylono-1,5-lactone + NADPH + H(+)</text>
        <dbReference type="Rhea" id="RHEA:22000"/>
        <dbReference type="ChEBI" id="CHEBI:15378"/>
        <dbReference type="ChEBI" id="CHEBI:15867"/>
        <dbReference type="ChEBI" id="CHEBI:53455"/>
        <dbReference type="ChEBI" id="CHEBI:57783"/>
        <dbReference type="ChEBI" id="CHEBI:58349"/>
        <dbReference type="EC" id="1.1.1.179"/>
    </reaction>
</comment>
<evidence type="ECO:0000256" key="3">
    <source>
        <dbReference type="ARBA" id="ARBA00038853"/>
    </source>
</evidence>
<protein>
    <recommendedName>
        <fullName evidence="5">Trans-1,2-dihydrobenzene-1,2-diol dehydrogenase</fullName>
        <ecNumber evidence="4">1.1.1.179</ecNumber>
        <ecNumber evidence="3">1.3.1.20</ecNumber>
    </recommendedName>
    <alternativeName>
        <fullName evidence="8">D-xylose 1-dehydrogenase</fullName>
    </alternativeName>
    <alternativeName>
        <fullName evidence="7">D-xylose-NADP dehydrogenase</fullName>
    </alternativeName>
    <alternativeName>
        <fullName evidence="6">Dimeric dihydrodiol dehydrogenase</fullName>
    </alternativeName>
</protein>
<evidence type="ECO:0000256" key="11">
    <source>
        <dbReference type="SAM" id="MobiDB-lite"/>
    </source>
</evidence>
<dbReference type="Gene3D" id="3.40.50.720">
    <property type="entry name" value="NAD(P)-binding Rossmann-like Domain"/>
    <property type="match status" value="1"/>
</dbReference>
<feature type="domain" description="GFO/IDH/MocA-like oxidoreductase" evidence="13">
    <location>
        <begin position="204"/>
        <end position="313"/>
    </location>
</feature>
<dbReference type="SUPFAM" id="SSF55347">
    <property type="entry name" value="Glyceraldehyde-3-phosphate dehydrogenase-like, C-terminal domain"/>
    <property type="match status" value="1"/>
</dbReference>
<dbReference type="STRING" id="7260.B4MYX7"/>
<evidence type="ECO:0000256" key="2">
    <source>
        <dbReference type="ARBA" id="ARBA00023002"/>
    </source>
</evidence>
<evidence type="ECO:0000256" key="6">
    <source>
        <dbReference type="ARBA" id="ARBA00042926"/>
    </source>
</evidence>
<comment type="similarity">
    <text evidence="1">Belongs to the Gfo/Idh/MocA family.</text>
</comment>
<dbReference type="Proteomes" id="UP000007798">
    <property type="component" value="Unassembled WGS sequence"/>
</dbReference>
<dbReference type="HOGENOM" id="CLU_023194_7_4_1"/>
<sequence length="462" mass="52000">MANYNLVIAFASKQHSHIQHKPQKQQKKRISNIVNDNTKIVWPRKLHINQFVGNSNTKSPSNNGDVDVNVETTLRWGIAPVSLMADDFGAALSILPPQRHQIVSCVAAYRSHAEAFADKYNVENIYTSFEDLANCPNVDVVYISPLNPLHGELCHLMLNHDKHVLCEKPLCMTEDQVRQLISKAQARGLFLMEGMWPRCVPAYHYLRKQILRNRLGEVSHVHCTLGLPVSQSKLALYGGVASDFGIYGLQLALWVFREPPQRVRATGKLNEEDIDVTADIVLEFSRNRWAHIQVSAEEKLENKATITGKDGSIKMTNYWCPTRLTTDRENIDFPLPVDDGFFTHYHNRVSMCYEAEEVRKCILNGCNESEMFNHKESILLANLMDIIYNQLGLGRGVDIHTPILEDEKFQDPSEIVGEAFQSLGFDITTTDGDESTIPASDNKKPEESCSSKQSGPKVLGAP</sequence>
<dbReference type="InterPro" id="IPR050984">
    <property type="entry name" value="Gfo/Idh/MocA_domain"/>
</dbReference>
<dbReference type="EMBL" id="CH963913">
    <property type="protein sequence ID" value="EDW77316.1"/>
    <property type="molecule type" value="Genomic_DNA"/>
</dbReference>